<proteinExistence type="predicted"/>
<gene>
    <name evidence="2" type="ORF">BacuniF2_00042</name>
</gene>
<feature type="compositionally biased region" description="Basic residues" evidence="1">
    <location>
        <begin position="120"/>
        <end position="131"/>
    </location>
</feature>
<name>A0A7G9W3K0_9CAUD</name>
<feature type="region of interest" description="Disordered" evidence="1">
    <location>
        <begin position="109"/>
        <end position="131"/>
    </location>
</feature>
<evidence type="ECO:0000313" key="2">
    <source>
        <dbReference type="EMBL" id="QNO13213.1"/>
    </source>
</evidence>
<reference evidence="2" key="1">
    <citation type="submission" date="2020-07" db="EMBL/GenBank/DDBJ databases">
        <title>Isolation of gut associated lytic bacteriophages infecting Bacteroides uniformis.</title>
        <authorList>
            <person name="Hedzet S."/>
            <person name="Accetto T."/>
            <person name="Rupnik M."/>
        </authorList>
    </citation>
    <scope>NUCLEOTIDE SEQUENCE</scope>
</reference>
<evidence type="ECO:0000256" key="1">
    <source>
        <dbReference type="SAM" id="MobiDB-lite"/>
    </source>
</evidence>
<protein>
    <submittedName>
        <fullName evidence="2">Putative neck protein</fullName>
    </submittedName>
</protein>
<sequence length="177" mass="20286">MATSIDYDDRDLQRLFAELEPKRRVQALKGGFRREANQVRKTAINNLRSSINSSKDLEKGVRAIVFKRKAGFRVTVGTKRANKTTGKGEAGFHTNRQGLKKPILIWAEGGTEERQTKPKQGTRRRAARLRQQHRTGRMRRYGFMEQTLNSVRDTVTQDIHAMVLDNVTKVAEKYGCR</sequence>
<dbReference type="EMBL" id="MT806187">
    <property type="protein sequence ID" value="QNO13213.1"/>
    <property type="molecule type" value="Genomic_DNA"/>
</dbReference>
<accession>A0A7G9W3K0</accession>
<organism evidence="2">
    <name type="scientific">Bacteroides phage F2</name>
    <dbReference type="NCBI Taxonomy" id="2762303"/>
    <lineage>
        <taxon>Viruses</taxon>
        <taxon>Duplodnaviria</taxon>
        <taxon>Heunggongvirae</taxon>
        <taxon>Uroviricota</taxon>
        <taxon>Caudoviricetes</taxon>
    </lineage>
</organism>